<dbReference type="Gene3D" id="3.40.250.10">
    <property type="entry name" value="Rhodanese-like domain"/>
    <property type="match status" value="1"/>
</dbReference>
<dbReference type="KEGG" id="afla:FHG64_03220"/>
<protein>
    <submittedName>
        <fullName evidence="2">Rhodanese-like domain-containing protein</fullName>
    </submittedName>
</protein>
<proteinExistence type="predicted"/>
<dbReference type="PROSITE" id="PS50206">
    <property type="entry name" value="RHODANESE_3"/>
    <property type="match status" value="1"/>
</dbReference>
<dbReference type="Pfam" id="PF00581">
    <property type="entry name" value="Rhodanese"/>
    <property type="match status" value="1"/>
</dbReference>
<dbReference type="RefSeq" id="WP_139065053.1">
    <property type="nucleotide sequence ID" value="NZ_CP040812.1"/>
</dbReference>
<dbReference type="PANTHER" id="PTHR43031">
    <property type="entry name" value="FAD-DEPENDENT OXIDOREDUCTASE"/>
    <property type="match status" value="1"/>
</dbReference>
<evidence type="ECO:0000259" key="1">
    <source>
        <dbReference type="PROSITE" id="PS50206"/>
    </source>
</evidence>
<dbReference type="AlphaFoldDB" id="A0A5B7WZ73"/>
<reference evidence="2 3" key="1">
    <citation type="submission" date="2019-06" db="EMBL/GenBank/DDBJ databases">
        <title>Complete genome sequence of Antarcticibacterium flavum KCTC 52984T from an Antarctic marine sediment.</title>
        <authorList>
            <person name="Lee Y.M."/>
            <person name="Shin S.C."/>
        </authorList>
    </citation>
    <scope>NUCLEOTIDE SEQUENCE [LARGE SCALE GENOMIC DNA]</scope>
    <source>
        <strain evidence="2 3">KCTC 52984</strain>
    </source>
</reference>
<dbReference type="OrthoDB" id="9800872at2"/>
<sequence>MINKLKELLGIKPPVDYSQLVKEGGIIVDVRTKAEYAGGHIKGSKNIPLQSLNANPNISKNKDAPIITCCASGMRSASAKSFLKSKGYTNVHNGGSWSNLHNKISS</sequence>
<dbReference type="Proteomes" id="UP000309016">
    <property type="component" value="Chromosome"/>
</dbReference>
<dbReference type="InterPro" id="IPR036873">
    <property type="entry name" value="Rhodanese-like_dom_sf"/>
</dbReference>
<dbReference type="InterPro" id="IPR001763">
    <property type="entry name" value="Rhodanese-like_dom"/>
</dbReference>
<name>A0A5B7WZ73_9FLAO</name>
<evidence type="ECO:0000313" key="2">
    <source>
        <dbReference type="EMBL" id="QCY68476.1"/>
    </source>
</evidence>
<evidence type="ECO:0000313" key="3">
    <source>
        <dbReference type="Proteomes" id="UP000309016"/>
    </source>
</evidence>
<dbReference type="InterPro" id="IPR050229">
    <property type="entry name" value="GlpE_sulfurtransferase"/>
</dbReference>
<gene>
    <name evidence="2" type="ORF">FHG64_03220</name>
</gene>
<feature type="domain" description="Rhodanese" evidence="1">
    <location>
        <begin position="21"/>
        <end position="105"/>
    </location>
</feature>
<organism evidence="2 3">
    <name type="scientific">Antarcticibacterium flavum</name>
    <dbReference type="NCBI Taxonomy" id="2058175"/>
    <lineage>
        <taxon>Bacteria</taxon>
        <taxon>Pseudomonadati</taxon>
        <taxon>Bacteroidota</taxon>
        <taxon>Flavobacteriia</taxon>
        <taxon>Flavobacteriales</taxon>
        <taxon>Flavobacteriaceae</taxon>
        <taxon>Antarcticibacterium</taxon>
    </lineage>
</organism>
<dbReference type="SMART" id="SM00450">
    <property type="entry name" value="RHOD"/>
    <property type="match status" value="1"/>
</dbReference>
<dbReference type="SUPFAM" id="SSF52821">
    <property type="entry name" value="Rhodanese/Cell cycle control phosphatase"/>
    <property type="match status" value="1"/>
</dbReference>
<dbReference type="EMBL" id="CP040812">
    <property type="protein sequence ID" value="QCY68476.1"/>
    <property type="molecule type" value="Genomic_DNA"/>
</dbReference>
<dbReference type="PANTHER" id="PTHR43031:SF1">
    <property type="entry name" value="PYRIDINE NUCLEOTIDE-DISULPHIDE OXIDOREDUCTASE"/>
    <property type="match status" value="1"/>
</dbReference>
<dbReference type="CDD" id="cd00158">
    <property type="entry name" value="RHOD"/>
    <property type="match status" value="1"/>
</dbReference>
<keyword evidence="3" id="KW-1185">Reference proteome</keyword>
<accession>A0A5B7WZ73</accession>